<name>A0ABN0QEV2_9FLAO</name>
<comment type="caution">
    <text evidence="2">The sequence shown here is derived from an EMBL/GenBank/DDBJ whole genome shotgun (WGS) entry which is preliminary data.</text>
</comment>
<evidence type="ECO:0000313" key="2">
    <source>
        <dbReference type="EMBL" id="ESU23887.1"/>
    </source>
</evidence>
<evidence type="ECO:0000259" key="1">
    <source>
        <dbReference type="Pfam" id="PF14289"/>
    </source>
</evidence>
<proteinExistence type="predicted"/>
<protein>
    <recommendedName>
        <fullName evidence="1">DUF4369 domain-containing protein</fullName>
    </recommendedName>
</protein>
<dbReference type="EMBL" id="AVFO01000041">
    <property type="protein sequence ID" value="ESU23887.1"/>
    <property type="molecule type" value="Genomic_DNA"/>
</dbReference>
<accession>A0ABN0QEV2</accession>
<gene>
    <name evidence="2" type="ORF">FSS13T_21920</name>
</gene>
<dbReference type="Pfam" id="PF14289">
    <property type="entry name" value="DUF4369"/>
    <property type="match status" value="1"/>
</dbReference>
<feature type="domain" description="DUF4369" evidence="1">
    <location>
        <begin position="49"/>
        <end position="147"/>
    </location>
</feature>
<dbReference type="InterPro" id="IPR025380">
    <property type="entry name" value="DUF4369"/>
</dbReference>
<organism evidence="2 3">
    <name type="scientific">Flavobacterium saliperosum S13</name>
    <dbReference type="NCBI Taxonomy" id="1341155"/>
    <lineage>
        <taxon>Bacteria</taxon>
        <taxon>Pseudomonadati</taxon>
        <taxon>Bacteroidota</taxon>
        <taxon>Flavobacteriia</taxon>
        <taxon>Flavobacteriales</taxon>
        <taxon>Flavobacteriaceae</taxon>
        <taxon>Flavobacterium</taxon>
    </lineage>
</organism>
<keyword evidence="3" id="KW-1185">Reference proteome</keyword>
<reference evidence="2 3" key="1">
    <citation type="submission" date="2013-08" db="EMBL/GenBank/DDBJ databases">
        <title>Flavobacterium saliperosum type strain genome sequencing.</title>
        <authorList>
            <person name="Lee K."/>
            <person name="Yi H."/>
            <person name="Park S."/>
            <person name="Chun J."/>
        </authorList>
    </citation>
    <scope>NUCLEOTIDE SEQUENCE [LARGE SCALE GENOMIC DNA]</scope>
    <source>
        <strain evidence="2 3">S13</strain>
    </source>
</reference>
<sequence length="258" mass="29352">MQSFFTGISINFLYFATIKPKRMKKLLIAALAFSALVACDKKESDKNLHLTGKIEGLKKGKLYIQHIVDTSLVTLDSIMVEGDANFKSDLQISEPEMLYLSLDRGNSNSLDNILPFFAEPGNMTIETSLKEFYAKAKVTGSKNNDLYNDFKKIKMRYNDEQNKTLSFTILARKINNVQKLDSLNQRADKLTMRRYLDAINFAVNNGNHEVAPYIALTEIYDANIKYLDTIQKAMSPEVAKSKYGKQLTEFIARRKTSE</sequence>
<evidence type="ECO:0000313" key="3">
    <source>
        <dbReference type="Proteomes" id="UP000018234"/>
    </source>
</evidence>
<dbReference type="Proteomes" id="UP000018234">
    <property type="component" value="Unassembled WGS sequence"/>
</dbReference>